<sequence>MSLGQPMSRFELRNCPKCGAQQQSPGSTICEQCGTDMRVASMQFPSQRSVPHLKVHFRTPTHLLKRTITALVALAVVVVGLSFVPAVSARVPAMKKVAATAQLELRRAEAFVSRYLPRLKIGTQTQRRPSPPAATSPKSAPAKRPAAPPQKSAPARTAAIQSVTVRSTPIGVTVQVNARAVGKTPLTLKLAPGTYKVTFSRSGYVTVTRTITVKAGQAASLNVALAKARSGTPSAPAQAPPPQPQPGNSGK</sequence>
<keyword evidence="2" id="KW-0472">Membrane</keyword>
<feature type="domain" description="PEGA" evidence="3">
    <location>
        <begin position="162"/>
        <end position="228"/>
    </location>
</feature>
<feature type="region of interest" description="Disordered" evidence="1">
    <location>
        <begin position="227"/>
        <end position="251"/>
    </location>
</feature>
<feature type="compositionally biased region" description="Low complexity" evidence="1">
    <location>
        <begin position="135"/>
        <end position="156"/>
    </location>
</feature>
<dbReference type="Pfam" id="PF08308">
    <property type="entry name" value="PEGA"/>
    <property type="match status" value="1"/>
</dbReference>
<dbReference type="Proteomes" id="UP000318834">
    <property type="component" value="Unassembled WGS sequence"/>
</dbReference>
<evidence type="ECO:0000256" key="2">
    <source>
        <dbReference type="SAM" id="Phobius"/>
    </source>
</evidence>
<dbReference type="Gene3D" id="2.60.40.1120">
    <property type="entry name" value="Carboxypeptidase-like, regulatory domain"/>
    <property type="match status" value="1"/>
</dbReference>
<evidence type="ECO:0000313" key="5">
    <source>
        <dbReference type="Proteomes" id="UP000318834"/>
    </source>
</evidence>
<accession>A0A537J0F7</accession>
<dbReference type="InterPro" id="IPR013784">
    <property type="entry name" value="Carb-bd-like_fold"/>
</dbReference>
<dbReference type="AlphaFoldDB" id="A0A537J0F7"/>
<dbReference type="PANTHER" id="PTHR36194:SF1">
    <property type="entry name" value="S-LAYER-LIKE PROTEIN"/>
    <property type="match status" value="1"/>
</dbReference>
<gene>
    <name evidence="4" type="ORF">E6H05_01390</name>
</gene>
<organism evidence="4 5">
    <name type="scientific">Candidatus Segetimicrobium genomatis</name>
    <dbReference type="NCBI Taxonomy" id="2569760"/>
    <lineage>
        <taxon>Bacteria</taxon>
        <taxon>Bacillati</taxon>
        <taxon>Candidatus Sysuimicrobiota</taxon>
        <taxon>Candidatus Sysuimicrobiia</taxon>
        <taxon>Candidatus Sysuimicrobiales</taxon>
        <taxon>Candidatus Segetimicrobiaceae</taxon>
        <taxon>Candidatus Segetimicrobium</taxon>
    </lineage>
</organism>
<evidence type="ECO:0000256" key="1">
    <source>
        <dbReference type="SAM" id="MobiDB-lite"/>
    </source>
</evidence>
<feature type="transmembrane region" description="Helical" evidence="2">
    <location>
        <begin position="68"/>
        <end position="87"/>
    </location>
</feature>
<evidence type="ECO:0000313" key="4">
    <source>
        <dbReference type="EMBL" id="TMI77039.1"/>
    </source>
</evidence>
<name>A0A537J0F7_9BACT</name>
<protein>
    <submittedName>
        <fullName evidence="4">PEGA domain-containing protein</fullName>
    </submittedName>
</protein>
<comment type="caution">
    <text evidence="4">The sequence shown here is derived from an EMBL/GenBank/DDBJ whole genome shotgun (WGS) entry which is preliminary data.</text>
</comment>
<keyword evidence="2" id="KW-1133">Transmembrane helix</keyword>
<proteinExistence type="predicted"/>
<feature type="region of interest" description="Disordered" evidence="1">
    <location>
        <begin position="121"/>
        <end position="156"/>
    </location>
</feature>
<evidence type="ECO:0000259" key="3">
    <source>
        <dbReference type="Pfam" id="PF08308"/>
    </source>
</evidence>
<keyword evidence="2" id="KW-0812">Transmembrane</keyword>
<dbReference type="InterPro" id="IPR013229">
    <property type="entry name" value="PEGA"/>
</dbReference>
<reference evidence="4 5" key="1">
    <citation type="journal article" date="2019" name="Nat. Microbiol.">
        <title>Mediterranean grassland soil C-N compound turnover is dependent on rainfall and depth, and is mediated by genomically divergent microorganisms.</title>
        <authorList>
            <person name="Diamond S."/>
            <person name="Andeer P.F."/>
            <person name="Li Z."/>
            <person name="Crits-Christoph A."/>
            <person name="Burstein D."/>
            <person name="Anantharaman K."/>
            <person name="Lane K.R."/>
            <person name="Thomas B.C."/>
            <person name="Pan C."/>
            <person name="Northen T.R."/>
            <person name="Banfield J.F."/>
        </authorList>
    </citation>
    <scope>NUCLEOTIDE SEQUENCE [LARGE SCALE GENOMIC DNA]</scope>
    <source>
        <strain evidence="4">NP_8</strain>
    </source>
</reference>
<dbReference type="PANTHER" id="PTHR36194">
    <property type="entry name" value="S-LAYER-LIKE PROTEIN"/>
    <property type="match status" value="1"/>
</dbReference>
<dbReference type="SUPFAM" id="SSF49452">
    <property type="entry name" value="Starch-binding domain-like"/>
    <property type="match status" value="1"/>
</dbReference>
<dbReference type="EMBL" id="VBAP01000007">
    <property type="protein sequence ID" value="TMI77039.1"/>
    <property type="molecule type" value="Genomic_DNA"/>
</dbReference>
<dbReference type="GO" id="GO:0030246">
    <property type="term" value="F:carbohydrate binding"/>
    <property type="evidence" value="ECO:0007669"/>
    <property type="project" value="InterPro"/>
</dbReference>